<accession>A0A839DSY1</accession>
<evidence type="ECO:0000313" key="3">
    <source>
        <dbReference type="Proteomes" id="UP000569329"/>
    </source>
</evidence>
<organism evidence="2 3">
    <name type="scientific">Halosaccharopolyspora lacisalsi</name>
    <dbReference type="NCBI Taxonomy" id="1000566"/>
    <lineage>
        <taxon>Bacteria</taxon>
        <taxon>Bacillati</taxon>
        <taxon>Actinomycetota</taxon>
        <taxon>Actinomycetes</taxon>
        <taxon>Pseudonocardiales</taxon>
        <taxon>Pseudonocardiaceae</taxon>
        <taxon>Halosaccharopolyspora</taxon>
    </lineage>
</organism>
<dbReference type="Gene3D" id="2.40.30.10">
    <property type="entry name" value="Translation factors"/>
    <property type="match status" value="1"/>
</dbReference>
<dbReference type="GO" id="GO:0016491">
    <property type="term" value="F:oxidoreductase activity"/>
    <property type="evidence" value="ECO:0007669"/>
    <property type="project" value="InterPro"/>
</dbReference>
<dbReference type="PANTHER" id="PTHR30157:SF0">
    <property type="entry name" value="NADPH-DEPENDENT FERRIC-CHELATE REDUCTASE"/>
    <property type="match status" value="1"/>
</dbReference>
<dbReference type="RefSeq" id="WP_220480094.1">
    <property type="nucleotide sequence ID" value="NZ_JACGWZ010000002.1"/>
</dbReference>
<dbReference type="InterPro" id="IPR007037">
    <property type="entry name" value="SIP_rossman_dom"/>
</dbReference>
<dbReference type="InterPro" id="IPR013113">
    <property type="entry name" value="SIP_FAD-bd"/>
</dbReference>
<dbReference type="CDD" id="cd06193">
    <property type="entry name" value="siderophore_interacting"/>
    <property type="match status" value="1"/>
</dbReference>
<dbReference type="Pfam" id="PF04954">
    <property type="entry name" value="SIP"/>
    <property type="match status" value="1"/>
</dbReference>
<dbReference type="SUPFAM" id="SSF52343">
    <property type="entry name" value="Ferredoxin reductase-like, C-terminal NADP-linked domain"/>
    <property type="match status" value="1"/>
</dbReference>
<proteinExistence type="predicted"/>
<feature type="domain" description="FAD-binding FR-type" evidence="1">
    <location>
        <begin position="1"/>
        <end position="118"/>
    </location>
</feature>
<dbReference type="InterPro" id="IPR039374">
    <property type="entry name" value="SIP_fam"/>
</dbReference>
<dbReference type="Proteomes" id="UP000569329">
    <property type="component" value="Unassembled WGS sequence"/>
</dbReference>
<evidence type="ECO:0000259" key="1">
    <source>
        <dbReference type="PROSITE" id="PS51384"/>
    </source>
</evidence>
<dbReference type="Pfam" id="PF08021">
    <property type="entry name" value="FAD_binding_9"/>
    <property type="match status" value="1"/>
</dbReference>
<dbReference type="InterPro" id="IPR017927">
    <property type="entry name" value="FAD-bd_FR_type"/>
</dbReference>
<dbReference type="PANTHER" id="PTHR30157">
    <property type="entry name" value="FERRIC REDUCTASE, NADPH-DEPENDENT"/>
    <property type="match status" value="1"/>
</dbReference>
<reference evidence="2 3" key="1">
    <citation type="submission" date="2020-07" db="EMBL/GenBank/DDBJ databases">
        <title>Sequencing the genomes of 1000 actinobacteria strains.</title>
        <authorList>
            <person name="Klenk H.-P."/>
        </authorList>
    </citation>
    <scope>NUCLEOTIDE SEQUENCE [LARGE SCALE GENOMIC DNA]</scope>
    <source>
        <strain evidence="2 3">DSM 45975</strain>
    </source>
</reference>
<dbReference type="InterPro" id="IPR039261">
    <property type="entry name" value="FNR_nucleotide-bd"/>
</dbReference>
<dbReference type="EMBL" id="JACGWZ010000002">
    <property type="protein sequence ID" value="MBA8824614.1"/>
    <property type="molecule type" value="Genomic_DNA"/>
</dbReference>
<gene>
    <name evidence="2" type="ORF">FHX42_001961</name>
</gene>
<dbReference type="PROSITE" id="PS51384">
    <property type="entry name" value="FAD_FR"/>
    <property type="match status" value="1"/>
</dbReference>
<name>A0A839DSY1_9PSEU</name>
<dbReference type="InterPro" id="IPR017938">
    <property type="entry name" value="Riboflavin_synthase-like_b-brl"/>
</dbReference>
<dbReference type="Gene3D" id="3.40.50.80">
    <property type="entry name" value="Nucleotide-binding domain of ferredoxin-NADP reductase (FNR) module"/>
    <property type="match status" value="1"/>
</dbReference>
<dbReference type="SUPFAM" id="SSF63380">
    <property type="entry name" value="Riboflavin synthase domain-like"/>
    <property type="match status" value="1"/>
</dbReference>
<keyword evidence="3" id="KW-1185">Reference proteome</keyword>
<sequence length="260" mass="28250">MRRLSPHLVRITFGGPELAGMASGGLDQRIKVLLPLAEQEAPCLPEEDRTFRGVRELPEERRPLARTYTIRAHRPARAEFDVDFVLHGATGPASAFAERARPGDQVGIVGPNAEYDHAERFSGVEYRMDLLGGHALIVGDETALPAIGSILETLPAGTRATTFVELPEAADIPSLDVAADVRFRWLPRGEFAAARGDSVLEEIRSQAWFDAGLYAWVCGEASMVKAVRRQLLDSGLDAARVTFMGYWREGGAEGEPAGQG</sequence>
<comment type="caution">
    <text evidence="2">The sequence shown here is derived from an EMBL/GenBank/DDBJ whole genome shotgun (WGS) entry which is preliminary data.</text>
</comment>
<evidence type="ECO:0000313" key="2">
    <source>
        <dbReference type="EMBL" id="MBA8824614.1"/>
    </source>
</evidence>
<protein>
    <submittedName>
        <fullName evidence="2">NADPH-dependent ferric siderophore reductase</fullName>
    </submittedName>
</protein>
<dbReference type="AlphaFoldDB" id="A0A839DSY1"/>